<reference evidence="2 3" key="1">
    <citation type="submission" date="2019-05" db="EMBL/GenBank/DDBJ databases">
        <title>Genomes sequences of two Nocardia cyriacigeorgica environmental isolates, type strains Nocardia asteroides ATCC 19247 and Nocardia cyriacigeorgica DSM 44484.</title>
        <authorList>
            <person name="Vautrin F."/>
            <person name="Bergeron E."/>
            <person name="Dubost A."/>
            <person name="Abrouk D."/>
            <person name="Rodriguez Nava V."/>
            <person name="Pujic P."/>
        </authorList>
    </citation>
    <scope>NUCLEOTIDE SEQUENCE [LARGE SCALE GENOMIC DNA]</scope>
    <source>
        <strain evidence="2 3">EML 446</strain>
    </source>
</reference>
<comment type="caution">
    <text evidence="2">The sequence shown here is derived from an EMBL/GenBank/DDBJ whole genome shotgun (WGS) entry which is preliminary data.</text>
</comment>
<accession>A0A5R8NA12</accession>
<evidence type="ECO:0008006" key="4">
    <source>
        <dbReference type="Google" id="ProtNLM"/>
    </source>
</evidence>
<protein>
    <recommendedName>
        <fullName evidence="4">DoxX family membrane protein</fullName>
    </recommendedName>
</protein>
<dbReference type="EMBL" id="VBUT01000016">
    <property type="protein sequence ID" value="TLF72551.1"/>
    <property type="molecule type" value="Genomic_DNA"/>
</dbReference>
<sequence length="179" mass="18739">MFDTLLLLLVPTLACRLLGRFGVTQFTAWTVCLAHGLAVMLLFTGAAHFLPDSVEAMPSHADLTAMVPPYLPFPGVLVYVTGVLELLGAAALVIASTRAVAGVGLALLFVVMLPANVYAAMESVPLNGDPATPLWFRIPEQIAFIAVALIAVAAAPDGPVRRALLGVVRRRSPRAAVSG</sequence>
<evidence type="ECO:0000313" key="3">
    <source>
        <dbReference type="Proteomes" id="UP000306378"/>
    </source>
</evidence>
<keyword evidence="1" id="KW-0812">Transmembrane</keyword>
<dbReference type="RefSeq" id="WP_138453044.1">
    <property type="nucleotide sequence ID" value="NZ_VBUT01000016.1"/>
</dbReference>
<feature type="transmembrane region" description="Helical" evidence="1">
    <location>
        <begin position="26"/>
        <end position="50"/>
    </location>
</feature>
<keyword evidence="1" id="KW-0472">Membrane</keyword>
<feature type="transmembrane region" description="Helical" evidence="1">
    <location>
        <begin position="70"/>
        <end position="93"/>
    </location>
</feature>
<keyword evidence="1" id="KW-1133">Transmembrane helix</keyword>
<name>A0A5R8NA12_9NOCA</name>
<dbReference type="Proteomes" id="UP000306378">
    <property type="component" value="Unassembled WGS sequence"/>
</dbReference>
<feature type="transmembrane region" description="Helical" evidence="1">
    <location>
        <begin position="141"/>
        <end position="160"/>
    </location>
</feature>
<organism evidence="2 3">
    <name type="scientific">Nocardia cyriacigeorgica</name>
    <dbReference type="NCBI Taxonomy" id="135487"/>
    <lineage>
        <taxon>Bacteria</taxon>
        <taxon>Bacillati</taxon>
        <taxon>Actinomycetota</taxon>
        <taxon>Actinomycetes</taxon>
        <taxon>Mycobacteriales</taxon>
        <taxon>Nocardiaceae</taxon>
        <taxon>Nocardia</taxon>
    </lineage>
</organism>
<evidence type="ECO:0000313" key="2">
    <source>
        <dbReference type="EMBL" id="TLF72551.1"/>
    </source>
</evidence>
<evidence type="ECO:0000256" key="1">
    <source>
        <dbReference type="SAM" id="Phobius"/>
    </source>
</evidence>
<feature type="transmembrane region" description="Helical" evidence="1">
    <location>
        <begin position="100"/>
        <end position="121"/>
    </location>
</feature>
<proteinExistence type="predicted"/>
<gene>
    <name evidence="2" type="ORF">FEK34_28865</name>
</gene>
<dbReference type="PANTHER" id="PTHR36974:SF1">
    <property type="entry name" value="DOXX FAMILY MEMBRANE PROTEIN"/>
    <property type="match status" value="1"/>
</dbReference>
<dbReference type="AlphaFoldDB" id="A0A5R8NA12"/>
<dbReference type="PANTHER" id="PTHR36974">
    <property type="entry name" value="MEMBRANE PROTEIN-RELATED"/>
    <property type="match status" value="1"/>
</dbReference>